<comment type="caution">
    <text evidence="1">The sequence shown here is derived from an EMBL/GenBank/DDBJ whole genome shotgun (WGS) entry which is preliminary data.</text>
</comment>
<dbReference type="PROSITE" id="PS51257">
    <property type="entry name" value="PROKAR_LIPOPROTEIN"/>
    <property type="match status" value="1"/>
</dbReference>
<protein>
    <recommendedName>
        <fullName evidence="3">D-galactarate dehydratase</fullName>
    </recommendedName>
</protein>
<sequence length="167" mass="16944">MKHVILTGIALIALGGCTAVNVEPGTAASAEGQVRPVARPGALDTQTRIVAAPPPVSARTEEQFDTTTAEERAAAAAVPAAPAEKRLGVTIASLGDPTDPGFWAETPLVSTLTQGRLEYPGSGKSVQVELRPISGPAGAGSRVSLPAFRVLEAPLTALPELVVYSGG</sequence>
<organism evidence="1 2">
    <name type="scientific">Harenicola maris</name>
    <dbReference type="NCBI Taxonomy" id="2841044"/>
    <lineage>
        <taxon>Bacteria</taxon>
        <taxon>Pseudomonadati</taxon>
        <taxon>Pseudomonadota</taxon>
        <taxon>Alphaproteobacteria</taxon>
        <taxon>Rhodobacterales</taxon>
        <taxon>Paracoccaceae</taxon>
        <taxon>Harenicola</taxon>
    </lineage>
</organism>
<proteinExistence type="predicted"/>
<evidence type="ECO:0000313" key="1">
    <source>
        <dbReference type="EMBL" id="MBT0956284.1"/>
    </source>
</evidence>
<dbReference type="Proteomes" id="UP001315686">
    <property type="component" value="Unassembled WGS sequence"/>
</dbReference>
<reference evidence="1 2" key="1">
    <citation type="journal article" date="2021" name="Arch. Microbiol.">
        <title>Harenicola maris gen. nov., sp. nov. isolated from the Sea of Japan shallow sediments.</title>
        <authorList>
            <person name="Romanenko L.A."/>
            <person name="Kurilenko V.V."/>
            <person name="Chernysheva N.Y."/>
            <person name="Tekutyeva L.A."/>
            <person name="Velansky P.V."/>
            <person name="Svetashev V.I."/>
            <person name="Isaeva M.P."/>
        </authorList>
    </citation>
    <scope>NUCLEOTIDE SEQUENCE [LARGE SCALE GENOMIC DNA]</scope>
    <source>
        <strain evidence="1 2">KMM 3653</strain>
    </source>
</reference>
<accession>A0AAP2CKV2</accession>
<dbReference type="RefSeq" id="WP_327792490.1">
    <property type="nucleotide sequence ID" value="NZ_JADQAZ010000001.1"/>
</dbReference>
<keyword evidence="2" id="KW-1185">Reference proteome</keyword>
<gene>
    <name evidence="1" type="ORF">IV417_02700</name>
</gene>
<name>A0AAP2CKV2_9RHOB</name>
<dbReference type="AlphaFoldDB" id="A0AAP2CKV2"/>
<dbReference type="EMBL" id="JADQAZ010000001">
    <property type="protein sequence ID" value="MBT0956284.1"/>
    <property type="molecule type" value="Genomic_DNA"/>
</dbReference>
<evidence type="ECO:0008006" key="3">
    <source>
        <dbReference type="Google" id="ProtNLM"/>
    </source>
</evidence>
<evidence type="ECO:0000313" key="2">
    <source>
        <dbReference type="Proteomes" id="UP001315686"/>
    </source>
</evidence>